<reference evidence="2" key="1">
    <citation type="journal article" date="2019" name="Syst. Appl. Microbiol.">
        <title>Flavobacterium circumlabens sp. nov. and Flavobacterium cupreum sp. nov., two psychrotrophic species isolated from Antarctic environmental samples.</title>
        <authorList>
            <person name="Kralova S."/>
            <person name="Busse H.-J."/>
            <person name="Svec P."/>
            <person name="Maslanova I."/>
            <person name="Stankova E."/>
            <person name="Bartak M."/>
            <person name="Sedlacek I."/>
        </authorList>
    </citation>
    <scope>NUCLEOTIDE SEQUENCE [LARGE SCALE GENOMIC DNA]</scope>
    <source>
        <strain evidence="2">CCM 8825</strain>
    </source>
</reference>
<dbReference type="AlphaFoldDB" id="A0A433ZZQ7"/>
<evidence type="ECO:0000313" key="2">
    <source>
        <dbReference type="Proteomes" id="UP000288102"/>
    </source>
</evidence>
<proteinExistence type="predicted"/>
<keyword evidence="2" id="KW-1185">Reference proteome</keyword>
<dbReference type="RefSeq" id="WP_368773386.1">
    <property type="nucleotide sequence ID" value="NZ_QWDM01000140.1"/>
</dbReference>
<dbReference type="EMBL" id="QWDM01000140">
    <property type="protein sequence ID" value="RUT67608.1"/>
    <property type="molecule type" value="Genomic_DNA"/>
</dbReference>
<dbReference type="GO" id="GO:0032259">
    <property type="term" value="P:methylation"/>
    <property type="evidence" value="ECO:0007669"/>
    <property type="project" value="UniProtKB-KW"/>
</dbReference>
<sequence length="67" mass="7304">MTHIPHYEQNAQELVDRYESLSFEHVHADLLDLLPAPGATILDVGAGSGRDAAWFAARGYDVVAVEP</sequence>
<accession>A0A433ZZQ7</accession>
<keyword evidence="1" id="KW-0489">Methyltransferase</keyword>
<dbReference type="Pfam" id="PF01135">
    <property type="entry name" value="PCMT"/>
    <property type="match status" value="1"/>
</dbReference>
<dbReference type="Proteomes" id="UP000288102">
    <property type="component" value="Unassembled WGS sequence"/>
</dbReference>
<evidence type="ECO:0000313" key="1">
    <source>
        <dbReference type="EMBL" id="RUT67608.1"/>
    </source>
</evidence>
<organism evidence="1 2">
    <name type="scientific">Flavobacterium cupreum</name>
    <dbReference type="NCBI Taxonomy" id="2133766"/>
    <lineage>
        <taxon>Bacteria</taxon>
        <taxon>Pseudomonadati</taxon>
        <taxon>Bacteroidota</taxon>
        <taxon>Flavobacteriia</taxon>
        <taxon>Flavobacteriales</taxon>
        <taxon>Flavobacteriaceae</taxon>
        <taxon>Flavobacterium</taxon>
    </lineage>
</organism>
<gene>
    <name evidence="1" type="ORF">D0817_25555</name>
</gene>
<protein>
    <submittedName>
        <fullName evidence="1">SAM-dependent methyltransferase</fullName>
    </submittedName>
</protein>
<feature type="non-terminal residue" evidence="1">
    <location>
        <position position="67"/>
    </location>
</feature>
<keyword evidence="1" id="KW-0808">Transferase</keyword>
<dbReference type="InterPro" id="IPR029063">
    <property type="entry name" value="SAM-dependent_MTases_sf"/>
</dbReference>
<dbReference type="SUPFAM" id="SSF53335">
    <property type="entry name" value="S-adenosyl-L-methionine-dependent methyltransferases"/>
    <property type="match status" value="1"/>
</dbReference>
<dbReference type="Gene3D" id="3.40.50.150">
    <property type="entry name" value="Vaccinia Virus protein VP39"/>
    <property type="match status" value="1"/>
</dbReference>
<dbReference type="GO" id="GO:0008168">
    <property type="term" value="F:methyltransferase activity"/>
    <property type="evidence" value="ECO:0007669"/>
    <property type="project" value="UniProtKB-KW"/>
</dbReference>
<name>A0A433ZZQ7_9FLAO</name>
<comment type="caution">
    <text evidence="1">The sequence shown here is derived from an EMBL/GenBank/DDBJ whole genome shotgun (WGS) entry which is preliminary data.</text>
</comment>